<proteinExistence type="predicted"/>
<evidence type="ECO:0000313" key="2">
    <source>
        <dbReference type="Proteomes" id="UP000198825"/>
    </source>
</evidence>
<keyword evidence="2" id="KW-1185">Reference proteome</keyword>
<evidence type="ECO:0000313" key="1">
    <source>
        <dbReference type="EMBL" id="SDV00450.1"/>
    </source>
</evidence>
<dbReference type="STRING" id="546874.SAMN04488544_3320"/>
<dbReference type="Proteomes" id="UP000198825">
    <property type="component" value="Chromosome I"/>
</dbReference>
<sequence length="203" mass="22315">MAMTSREFVDVLTKGTTNKGTDRGRFRQLRASATTVAEKQFWESMWDTTATTAQVTNYDNPVRRVSIRPGKARPLDAADLAWIQRLPADPAKISPEDVQALKGMASQAAMGTSDHRLIRAVLGPVETYHAKREAEANLANLSRPLTQIPANAADALSAILAREVPDLRDDERYSRASAMVRDAVNHRRDLHLDQVAEARAAAA</sequence>
<name>A0A1H2N4Q3_9ACTN</name>
<organism evidence="1 2">
    <name type="scientific">Microlunatus sagamiharensis</name>
    <dbReference type="NCBI Taxonomy" id="546874"/>
    <lineage>
        <taxon>Bacteria</taxon>
        <taxon>Bacillati</taxon>
        <taxon>Actinomycetota</taxon>
        <taxon>Actinomycetes</taxon>
        <taxon>Propionibacteriales</taxon>
        <taxon>Propionibacteriaceae</taxon>
        <taxon>Microlunatus</taxon>
    </lineage>
</organism>
<accession>A0A1H2N4Q3</accession>
<dbReference type="EMBL" id="LT629799">
    <property type="protein sequence ID" value="SDV00450.1"/>
    <property type="molecule type" value="Genomic_DNA"/>
</dbReference>
<dbReference type="AlphaFoldDB" id="A0A1H2N4Q3"/>
<gene>
    <name evidence="1" type="ORF">SAMN04488544_3320</name>
</gene>
<protein>
    <submittedName>
        <fullName evidence="1">Uncharacterized protein</fullName>
    </submittedName>
</protein>
<reference evidence="2" key="1">
    <citation type="submission" date="2016-10" db="EMBL/GenBank/DDBJ databases">
        <authorList>
            <person name="Varghese N."/>
            <person name="Submissions S."/>
        </authorList>
    </citation>
    <scope>NUCLEOTIDE SEQUENCE [LARGE SCALE GENOMIC DNA]</scope>
    <source>
        <strain evidence="2">DSM 21743</strain>
    </source>
</reference>